<organism evidence="2 3">
    <name type="scientific">Candidatus Pantoea soli</name>
    <dbReference type="NCBI Taxonomy" id="3098669"/>
    <lineage>
        <taxon>Bacteria</taxon>
        <taxon>Pseudomonadati</taxon>
        <taxon>Pseudomonadota</taxon>
        <taxon>Gammaproteobacteria</taxon>
        <taxon>Enterobacterales</taxon>
        <taxon>Erwiniaceae</taxon>
        <taxon>Pantoea</taxon>
    </lineage>
</organism>
<dbReference type="KEGG" id="pdis:D8B20_18610"/>
<dbReference type="AlphaFoldDB" id="A0A518XIC2"/>
<dbReference type="OrthoDB" id="1449298at2"/>
<keyword evidence="3" id="KW-1185">Reference proteome</keyword>
<dbReference type="InterPro" id="IPR054239">
    <property type="entry name" value="DUF6966"/>
</dbReference>
<evidence type="ECO:0000313" key="3">
    <source>
        <dbReference type="Proteomes" id="UP000319411"/>
    </source>
</evidence>
<dbReference type="EMBL" id="CP032703">
    <property type="protein sequence ID" value="QDY43941.1"/>
    <property type="molecule type" value="Genomic_DNA"/>
</dbReference>
<dbReference type="Pfam" id="PF22294">
    <property type="entry name" value="DUF6966"/>
    <property type="match status" value="1"/>
</dbReference>
<gene>
    <name evidence="2" type="ORF">D8B20_18610</name>
</gene>
<feature type="domain" description="DUF6966" evidence="1">
    <location>
        <begin position="19"/>
        <end position="66"/>
    </location>
</feature>
<reference evidence="2 3" key="1">
    <citation type="submission" date="2018-10" db="EMBL/GenBank/DDBJ databases">
        <title>Genome Sequencing of Pantoea dispersa DSM 32899.</title>
        <authorList>
            <person name="Nawrath M."/>
            <person name="Ottenheim C."/>
            <person name="Wilm A."/>
            <person name="Zimmermann W."/>
            <person name="Wu J.C."/>
        </authorList>
    </citation>
    <scope>NUCLEOTIDE SEQUENCE [LARGE SCALE GENOMIC DNA]</scope>
    <source>
        <strain evidence="2 3">DSM 32899</strain>
        <plasmid evidence="2 3">unnamed1</plasmid>
    </source>
</reference>
<protein>
    <recommendedName>
        <fullName evidence="1">DUF6966 domain-containing protein</fullName>
    </recommendedName>
</protein>
<sequence>MTIEKTTLERMATLLEPGGYAEWSASIFRLAKKYTINPDDTRHMFRNLYAGMGSLNDLVLYRNGQVLMSENDELDQLRNDLFKLLS</sequence>
<keyword evidence="2" id="KW-0614">Plasmid</keyword>
<name>A0A518XIC2_9GAMM</name>
<geneLocation type="plasmid" evidence="2 3">
    <name>unnamed1</name>
</geneLocation>
<dbReference type="RefSeq" id="WP_145891077.1">
    <property type="nucleotide sequence ID" value="NZ_CP032703.1"/>
</dbReference>
<evidence type="ECO:0000313" key="2">
    <source>
        <dbReference type="EMBL" id="QDY43941.1"/>
    </source>
</evidence>
<proteinExistence type="predicted"/>
<evidence type="ECO:0000259" key="1">
    <source>
        <dbReference type="Pfam" id="PF22294"/>
    </source>
</evidence>
<accession>A0A518XIC2</accession>
<dbReference type="Proteomes" id="UP000319411">
    <property type="component" value="Plasmid unnamed1"/>
</dbReference>